<protein>
    <submittedName>
        <fullName evidence="1">Uncharacterized protein</fullName>
    </submittedName>
</protein>
<sequence length="154" mass="17255">MTTYLAPKSRNHRPQNGRRSDDETNEPATQINAAGGNVVEVGKNEATEGGLSRHWDGGYRDCYYGQLTSSTATLGMEPRRIVIILFMGWPVTVSDSVHERSMTHIWWHMDLSYSASSDSVEKPLKETFNVTLFGSVLLQCFGPTYLNQYDIGHP</sequence>
<accession>A0ACD3AHE0</accession>
<dbReference type="Proteomes" id="UP000308600">
    <property type="component" value="Unassembled WGS sequence"/>
</dbReference>
<dbReference type="EMBL" id="ML208448">
    <property type="protein sequence ID" value="TFK65098.1"/>
    <property type="molecule type" value="Genomic_DNA"/>
</dbReference>
<gene>
    <name evidence="1" type="ORF">BDN72DRAFT_860875</name>
</gene>
<evidence type="ECO:0000313" key="1">
    <source>
        <dbReference type="EMBL" id="TFK65098.1"/>
    </source>
</evidence>
<keyword evidence="2" id="KW-1185">Reference proteome</keyword>
<reference evidence="1 2" key="1">
    <citation type="journal article" date="2019" name="Nat. Ecol. Evol.">
        <title>Megaphylogeny resolves global patterns of mushroom evolution.</title>
        <authorList>
            <person name="Varga T."/>
            <person name="Krizsan K."/>
            <person name="Foldi C."/>
            <person name="Dima B."/>
            <person name="Sanchez-Garcia M."/>
            <person name="Sanchez-Ramirez S."/>
            <person name="Szollosi G.J."/>
            <person name="Szarkandi J.G."/>
            <person name="Papp V."/>
            <person name="Albert L."/>
            <person name="Andreopoulos W."/>
            <person name="Angelini C."/>
            <person name="Antonin V."/>
            <person name="Barry K.W."/>
            <person name="Bougher N.L."/>
            <person name="Buchanan P."/>
            <person name="Buyck B."/>
            <person name="Bense V."/>
            <person name="Catcheside P."/>
            <person name="Chovatia M."/>
            <person name="Cooper J."/>
            <person name="Damon W."/>
            <person name="Desjardin D."/>
            <person name="Finy P."/>
            <person name="Geml J."/>
            <person name="Haridas S."/>
            <person name="Hughes K."/>
            <person name="Justo A."/>
            <person name="Karasinski D."/>
            <person name="Kautmanova I."/>
            <person name="Kiss B."/>
            <person name="Kocsube S."/>
            <person name="Kotiranta H."/>
            <person name="LaButti K.M."/>
            <person name="Lechner B.E."/>
            <person name="Liimatainen K."/>
            <person name="Lipzen A."/>
            <person name="Lukacs Z."/>
            <person name="Mihaltcheva S."/>
            <person name="Morgado L.N."/>
            <person name="Niskanen T."/>
            <person name="Noordeloos M.E."/>
            <person name="Ohm R.A."/>
            <person name="Ortiz-Santana B."/>
            <person name="Ovrebo C."/>
            <person name="Racz N."/>
            <person name="Riley R."/>
            <person name="Savchenko A."/>
            <person name="Shiryaev A."/>
            <person name="Soop K."/>
            <person name="Spirin V."/>
            <person name="Szebenyi C."/>
            <person name="Tomsovsky M."/>
            <person name="Tulloss R.E."/>
            <person name="Uehling J."/>
            <person name="Grigoriev I.V."/>
            <person name="Vagvolgyi C."/>
            <person name="Papp T."/>
            <person name="Martin F.M."/>
            <person name="Miettinen O."/>
            <person name="Hibbett D.S."/>
            <person name="Nagy L.G."/>
        </authorList>
    </citation>
    <scope>NUCLEOTIDE SEQUENCE [LARGE SCALE GENOMIC DNA]</scope>
    <source>
        <strain evidence="1 2">NL-1719</strain>
    </source>
</reference>
<name>A0ACD3AHE0_9AGAR</name>
<proteinExistence type="predicted"/>
<organism evidence="1 2">
    <name type="scientific">Pluteus cervinus</name>
    <dbReference type="NCBI Taxonomy" id="181527"/>
    <lineage>
        <taxon>Eukaryota</taxon>
        <taxon>Fungi</taxon>
        <taxon>Dikarya</taxon>
        <taxon>Basidiomycota</taxon>
        <taxon>Agaricomycotina</taxon>
        <taxon>Agaricomycetes</taxon>
        <taxon>Agaricomycetidae</taxon>
        <taxon>Agaricales</taxon>
        <taxon>Pluteineae</taxon>
        <taxon>Pluteaceae</taxon>
        <taxon>Pluteus</taxon>
    </lineage>
</organism>
<evidence type="ECO:0000313" key="2">
    <source>
        <dbReference type="Proteomes" id="UP000308600"/>
    </source>
</evidence>